<organism evidence="1">
    <name type="scientific">marine sediment metagenome</name>
    <dbReference type="NCBI Taxonomy" id="412755"/>
    <lineage>
        <taxon>unclassified sequences</taxon>
        <taxon>metagenomes</taxon>
        <taxon>ecological metagenomes</taxon>
    </lineage>
</organism>
<dbReference type="PROSITE" id="PS51257">
    <property type="entry name" value="PROKAR_LIPOPROTEIN"/>
    <property type="match status" value="1"/>
</dbReference>
<dbReference type="EMBL" id="LAZR01004897">
    <property type="protein sequence ID" value="KKN04613.1"/>
    <property type="molecule type" value="Genomic_DNA"/>
</dbReference>
<dbReference type="AlphaFoldDB" id="A0A0F9QH12"/>
<sequence length="135" mass="15397">MKKYLFIILVALGAACMSSEDPEPTKLIGFDDWVPPPDTTWFLTDTTKLGDQFNIMLVDFLGYADSVYYDPGPYDLDSVYRIDVNNFQGRITDDQGVYLRILSINWTDSTWKGMSWNAKIYTPVVLDSGFLSIKK</sequence>
<proteinExistence type="predicted"/>
<gene>
    <name evidence="1" type="ORF">LCGC14_1095580</name>
</gene>
<comment type="caution">
    <text evidence="1">The sequence shown here is derived from an EMBL/GenBank/DDBJ whole genome shotgun (WGS) entry which is preliminary data.</text>
</comment>
<reference evidence="1" key="1">
    <citation type="journal article" date="2015" name="Nature">
        <title>Complex archaea that bridge the gap between prokaryotes and eukaryotes.</title>
        <authorList>
            <person name="Spang A."/>
            <person name="Saw J.H."/>
            <person name="Jorgensen S.L."/>
            <person name="Zaremba-Niedzwiedzka K."/>
            <person name="Martijn J."/>
            <person name="Lind A.E."/>
            <person name="van Eijk R."/>
            <person name="Schleper C."/>
            <person name="Guy L."/>
            <person name="Ettema T.J."/>
        </authorList>
    </citation>
    <scope>NUCLEOTIDE SEQUENCE</scope>
</reference>
<name>A0A0F9QH12_9ZZZZ</name>
<accession>A0A0F9QH12</accession>
<protein>
    <submittedName>
        <fullName evidence="1">Uncharacterized protein</fullName>
    </submittedName>
</protein>
<evidence type="ECO:0000313" key="1">
    <source>
        <dbReference type="EMBL" id="KKN04613.1"/>
    </source>
</evidence>